<dbReference type="InterPro" id="IPR003593">
    <property type="entry name" value="AAA+_ATPase"/>
</dbReference>
<evidence type="ECO:0000256" key="1">
    <source>
        <dbReference type="ARBA" id="ARBA00022448"/>
    </source>
</evidence>
<gene>
    <name evidence="5" type="ORF">MNB_SV-14-1376</name>
</gene>
<dbReference type="InterPro" id="IPR027417">
    <property type="entry name" value="P-loop_NTPase"/>
</dbReference>
<evidence type="ECO:0000256" key="3">
    <source>
        <dbReference type="ARBA" id="ARBA00022840"/>
    </source>
</evidence>
<organism evidence="5">
    <name type="scientific">hydrothermal vent metagenome</name>
    <dbReference type="NCBI Taxonomy" id="652676"/>
    <lineage>
        <taxon>unclassified sequences</taxon>
        <taxon>metagenomes</taxon>
        <taxon>ecological metagenomes</taxon>
    </lineage>
</organism>
<dbReference type="PANTHER" id="PTHR42781">
    <property type="entry name" value="SPERMIDINE/PUTRESCINE IMPORT ATP-BINDING PROTEIN POTA"/>
    <property type="match status" value="1"/>
</dbReference>
<dbReference type="PROSITE" id="PS00211">
    <property type="entry name" value="ABC_TRANSPORTER_1"/>
    <property type="match status" value="1"/>
</dbReference>
<dbReference type="SMART" id="SM00382">
    <property type="entry name" value="AAA"/>
    <property type="match status" value="1"/>
</dbReference>
<dbReference type="Pfam" id="PF00005">
    <property type="entry name" value="ABC_tran"/>
    <property type="match status" value="1"/>
</dbReference>
<dbReference type="AlphaFoldDB" id="A0A1W1BVX8"/>
<keyword evidence="1" id="KW-0813">Transport</keyword>
<dbReference type="EMBL" id="FPHN01000080">
    <property type="protein sequence ID" value="SFV57634.1"/>
    <property type="molecule type" value="Genomic_DNA"/>
</dbReference>
<dbReference type="GO" id="GO:0005524">
    <property type="term" value="F:ATP binding"/>
    <property type="evidence" value="ECO:0007669"/>
    <property type="project" value="UniProtKB-KW"/>
</dbReference>
<dbReference type="InterPro" id="IPR017871">
    <property type="entry name" value="ABC_transporter-like_CS"/>
</dbReference>
<dbReference type="Gene3D" id="3.40.50.300">
    <property type="entry name" value="P-loop containing nucleotide triphosphate hydrolases"/>
    <property type="match status" value="1"/>
</dbReference>
<dbReference type="PROSITE" id="PS50893">
    <property type="entry name" value="ABC_TRANSPORTER_2"/>
    <property type="match status" value="1"/>
</dbReference>
<keyword evidence="2" id="KW-0547">Nucleotide-binding</keyword>
<dbReference type="PANTHER" id="PTHR42781:SF4">
    <property type="entry name" value="SPERMIDINE_PUTRESCINE IMPORT ATP-BINDING PROTEIN POTA"/>
    <property type="match status" value="1"/>
</dbReference>
<feature type="domain" description="ABC transporter" evidence="4">
    <location>
        <begin position="2"/>
        <end position="229"/>
    </location>
</feature>
<keyword evidence="3 5" id="KW-0067">ATP-binding</keyword>
<name>A0A1W1BVX8_9ZZZZ</name>
<accession>A0A1W1BVX8</accession>
<evidence type="ECO:0000313" key="5">
    <source>
        <dbReference type="EMBL" id="SFV57634.1"/>
    </source>
</evidence>
<dbReference type="InterPro" id="IPR050093">
    <property type="entry name" value="ABC_SmlMolc_Importer"/>
</dbReference>
<sequence>MMIKIDINKRLHGSNGEMDLTVNLNIKKGEFISLFGKSGSGKTTLLRILAGLESAKGTIIVDNNIWQEKNYSLAVQKRQIGFVFQDYALFPNMSVEENLLFVEKDRELANYLLEVTELSALKKRLPSTLSGGQKQRISLCRAFMKKPKLLLMDEPLSALDPLMRSKLQQEILTLHKEFKTTTIMVSHDPAEIYRLASRVLLLEQGKIKNDGSPKDILLKTSGSQKFSFKGELLEIIKVDVIYIAIVAIGQHLVEVVISKYEAESLEIGSIITLSTKAFSPMINYNSCKTTEKLHIFRKK</sequence>
<reference evidence="5" key="1">
    <citation type="submission" date="2016-10" db="EMBL/GenBank/DDBJ databases">
        <authorList>
            <person name="de Groot N.N."/>
        </authorList>
    </citation>
    <scope>NUCLEOTIDE SEQUENCE</scope>
</reference>
<dbReference type="InterPro" id="IPR003439">
    <property type="entry name" value="ABC_transporter-like_ATP-bd"/>
</dbReference>
<dbReference type="SUPFAM" id="SSF52540">
    <property type="entry name" value="P-loop containing nucleoside triphosphate hydrolases"/>
    <property type="match status" value="1"/>
</dbReference>
<proteinExistence type="predicted"/>
<evidence type="ECO:0000256" key="2">
    <source>
        <dbReference type="ARBA" id="ARBA00022741"/>
    </source>
</evidence>
<protein>
    <submittedName>
        <fullName evidence="5">Molybdenum transport ATP-binding protein ModC (TC 3.A.1.8.1)</fullName>
    </submittedName>
</protein>
<evidence type="ECO:0000259" key="4">
    <source>
        <dbReference type="PROSITE" id="PS50893"/>
    </source>
</evidence>
<dbReference type="GO" id="GO:0016887">
    <property type="term" value="F:ATP hydrolysis activity"/>
    <property type="evidence" value="ECO:0007669"/>
    <property type="project" value="InterPro"/>
</dbReference>